<keyword evidence="5" id="KW-0931">ER-Golgi transport</keyword>
<dbReference type="Pfam" id="PF01105">
    <property type="entry name" value="EMP24_GP25L"/>
    <property type="match status" value="1"/>
</dbReference>
<dbReference type="RefSeq" id="XP_037143777.1">
    <property type="nucleotide sequence ID" value="XM_037287882.1"/>
</dbReference>
<dbReference type="GO" id="GO:0016020">
    <property type="term" value="C:membrane"/>
    <property type="evidence" value="ECO:0007669"/>
    <property type="project" value="UniProtKB-SubCell"/>
</dbReference>
<dbReference type="PANTHER" id="PTHR22811">
    <property type="entry name" value="TRANSMEMBRANE EMP24 DOMAIN-CONTAINING PROTEIN"/>
    <property type="match status" value="1"/>
</dbReference>
<name>A0A7H9B236_ZYGMR</name>
<evidence type="ECO:0000256" key="2">
    <source>
        <dbReference type="ARBA" id="ARBA00007104"/>
    </source>
</evidence>
<feature type="domain" description="GOLD" evidence="11">
    <location>
        <begin position="32"/>
        <end position="128"/>
    </location>
</feature>
<keyword evidence="3 8" id="KW-0812">Transmembrane</keyword>
<dbReference type="InterPro" id="IPR009038">
    <property type="entry name" value="GOLD_dom"/>
</dbReference>
<accession>A0A7H9B236</accession>
<sequence>MQSSFLMVVACLVLFLLRDTFGLHFYLKPGEIKCFYESLREGNLLVGDIDGYIEGEVGRFKDDPELLLGISVYETFDNEELVLNQQNSHSGDFTLTALETGEHKICINPIYSEENANVRVFVEFEISTSESVDSRRKQDVKSLRERISQLIERLHRIRNAQRSIRMEEAEFRDQSESANSKIMFWSLVQFFALVAICAIQLRYLKVFFVKQKIL</sequence>
<protein>
    <recommendedName>
        <fullName evidence="11">GOLD domain-containing protein</fullName>
    </recommendedName>
</protein>
<dbReference type="EMBL" id="CP058606">
    <property type="protein sequence ID" value="QLG72049.1"/>
    <property type="molecule type" value="Genomic_DNA"/>
</dbReference>
<organism evidence="12 13">
    <name type="scientific">Zygotorulaspora mrakii</name>
    <name type="common">Zygosaccharomyces mrakii</name>
    <dbReference type="NCBI Taxonomy" id="42260"/>
    <lineage>
        <taxon>Eukaryota</taxon>
        <taxon>Fungi</taxon>
        <taxon>Dikarya</taxon>
        <taxon>Ascomycota</taxon>
        <taxon>Saccharomycotina</taxon>
        <taxon>Saccharomycetes</taxon>
        <taxon>Saccharomycetales</taxon>
        <taxon>Saccharomycetaceae</taxon>
        <taxon>Zygotorulaspora</taxon>
    </lineage>
</organism>
<evidence type="ECO:0000256" key="5">
    <source>
        <dbReference type="ARBA" id="ARBA00022892"/>
    </source>
</evidence>
<evidence type="ECO:0000256" key="1">
    <source>
        <dbReference type="ARBA" id="ARBA00004479"/>
    </source>
</evidence>
<comment type="subcellular location">
    <subcellularLocation>
        <location evidence="1 8">Membrane</location>
        <topology evidence="1 8">Single-pass type I membrane protein</topology>
    </subcellularLocation>
</comment>
<evidence type="ECO:0000256" key="10">
    <source>
        <dbReference type="SAM" id="SignalP"/>
    </source>
</evidence>
<dbReference type="KEGG" id="zmk:HG535_0C04030"/>
<evidence type="ECO:0000313" key="12">
    <source>
        <dbReference type="EMBL" id="QLG72049.1"/>
    </source>
</evidence>
<gene>
    <name evidence="12" type="ORF">HG535_0C04030</name>
</gene>
<keyword evidence="4 10" id="KW-0732">Signal</keyword>
<evidence type="ECO:0000313" key="13">
    <source>
        <dbReference type="Proteomes" id="UP000509704"/>
    </source>
</evidence>
<dbReference type="GO" id="GO:0006888">
    <property type="term" value="P:endoplasmic reticulum to Golgi vesicle-mediated transport"/>
    <property type="evidence" value="ECO:0007669"/>
    <property type="project" value="UniProtKB-ARBA"/>
</dbReference>
<keyword evidence="13" id="KW-1185">Reference proteome</keyword>
<evidence type="ECO:0000259" key="11">
    <source>
        <dbReference type="PROSITE" id="PS50866"/>
    </source>
</evidence>
<evidence type="ECO:0000256" key="7">
    <source>
        <dbReference type="ARBA" id="ARBA00023136"/>
    </source>
</evidence>
<dbReference type="InterPro" id="IPR015720">
    <property type="entry name" value="Emp24-like"/>
</dbReference>
<feature type="chain" id="PRO_5028864182" description="GOLD domain-containing protein" evidence="10">
    <location>
        <begin position="23"/>
        <end position="214"/>
    </location>
</feature>
<keyword evidence="6 9" id="KW-1133">Transmembrane helix</keyword>
<evidence type="ECO:0000256" key="6">
    <source>
        <dbReference type="ARBA" id="ARBA00022989"/>
    </source>
</evidence>
<evidence type="ECO:0000256" key="3">
    <source>
        <dbReference type="ARBA" id="ARBA00022692"/>
    </source>
</evidence>
<comment type="similarity">
    <text evidence="2 8">Belongs to the EMP24/GP25L family.</text>
</comment>
<proteinExistence type="inferred from homology"/>
<dbReference type="OrthoDB" id="3427at2759"/>
<reference evidence="12 13" key="1">
    <citation type="submission" date="2020-07" db="EMBL/GenBank/DDBJ databases">
        <title>The yeast mating-type switching endonuclease HO is a domesticated member of an unorthodox homing genetic element family.</title>
        <authorList>
            <person name="Coughlan A.Y."/>
            <person name="Lombardi L."/>
            <person name="Braun-Galleani S."/>
            <person name="Martos A.R."/>
            <person name="Galeote V."/>
            <person name="Bigey F."/>
            <person name="Dequin S."/>
            <person name="Byrne K.P."/>
            <person name="Wolfe K.H."/>
        </authorList>
    </citation>
    <scope>NUCLEOTIDE SEQUENCE [LARGE SCALE GENOMIC DNA]</scope>
    <source>
        <strain evidence="12 13">NRRL Y-6702</strain>
    </source>
</reference>
<dbReference type="AlphaFoldDB" id="A0A7H9B236"/>
<dbReference type="SMART" id="SM01190">
    <property type="entry name" value="EMP24_GP25L"/>
    <property type="match status" value="1"/>
</dbReference>
<dbReference type="GO" id="GO:0005737">
    <property type="term" value="C:cytoplasm"/>
    <property type="evidence" value="ECO:0007669"/>
    <property type="project" value="GOC"/>
</dbReference>
<feature type="signal peptide" evidence="10">
    <location>
        <begin position="1"/>
        <end position="22"/>
    </location>
</feature>
<dbReference type="GeneID" id="59235747"/>
<dbReference type="PROSITE" id="PS50866">
    <property type="entry name" value="GOLD"/>
    <property type="match status" value="1"/>
</dbReference>
<evidence type="ECO:0000256" key="8">
    <source>
        <dbReference type="RuleBase" id="RU003827"/>
    </source>
</evidence>
<keyword evidence="7 9" id="KW-0472">Membrane</keyword>
<evidence type="ECO:0000256" key="4">
    <source>
        <dbReference type="ARBA" id="ARBA00022729"/>
    </source>
</evidence>
<dbReference type="Proteomes" id="UP000509704">
    <property type="component" value="Chromosome 3"/>
</dbReference>
<keyword evidence="5" id="KW-0813">Transport</keyword>
<evidence type="ECO:0000256" key="9">
    <source>
        <dbReference type="SAM" id="Phobius"/>
    </source>
</evidence>
<feature type="transmembrane region" description="Helical" evidence="9">
    <location>
        <begin position="182"/>
        <end position="204"/>
    </location>
</feature>